<dbReference type="Proteomes" id="UP000664781">
    <property type="component" value="Unassembled WGS sequence"/>
</dbReference>
<evidence type="ECO:0000313" key="1">
    <source>
        <dbReference type="EMBL" id="MBO0653560.1"/>
    </source>
</evidence>
<sequence length="233" mass="26384">MAQQWDHLVEQHSILTVVVGSRAFGLATAGSDTDRRGVYVAPTEDFWRLSKPPTHLEGPLPEQFAWEVERFCELALSANPNLLEVLHSPLVEHRTPLGTELLELAPAFLSRSVHQTFGRYAQTQFAKARSARERGGEPRWKNVVHMLRLLISGSVLLETGTLRTDVGDDRDRLLAVRRGEVPWEEAQAWQERLAARLDRALEHSPLPERPDAARVEEWLIAVRRRALRTGLGE</sequence>
<protein>
    <submittedName>
        <fullName evidence="1">Nucleotidyltransferase domain-containing protein</fullName>
    </submittedName>
</protein>
<dbReference type="PANTHER" id="PTHR34817">
    <property type="entry name" value="NUCLEOTIDYLTRANSFERASE"/>
    <property type="match status" value="1"/>
</dbReference>
<evidence type="ECO:0000313" key="2">
    <source>
        <dbReference type="Proteomes" id="UP000664781"/>
    </source>
</evidence>
<dbReference type="InterPro" id="IPR018775">
    <property type="entry name" value="RlaP"/>
</dbReference>
<accession>A0A939FPF5</accession>
<dbReference type="EMBL" id="JAFMOF010000002">
    <property type="protein sequence ID" value="MBO0653560.1"/>
    <property type="molecule type" value="Genomic_DNA"/>
</dbReference>
<keyword evidence="2" id="KW-1185">Reference proteome</keyword>
<reference evidence="1" key="1">
    <citation type="submission" date="2021-03" db="EMBL/GenBank/DDBJ databases">
        <title>Streptomyces strains.</title>
        <authorList>
            <person name="Lund M.B."/>
            <person name="Toerring T."/>
        </authorList>
    </citation>
    <scope>NUCLEOTIDE SEQUENCE</scope>
    <source>
        <strain evidence="1">JCM 4242</strain>
    </source>
</reference>
<name>A0A939FPF5_9ACTN</name>
<dbReference type="AlphaFoldDB" id="A0A939FPF5"/>
<gene>
    <name evidence="1" type="ORF">J1792_12410</name>
</gene>
<dbReference type="Pfam" id="PF10127">
    <property type="entry name" value="RlaP"/>
    <property type="match status" value="1"/>
</dbReference>
<dbReference type="PANTHER" id="PTHR34817:SF2">
    <property type="entry name" value="NUCLEOTIDYLTRANSFERASE"/>
    <property type="match status" value="1"/>
</dbReference>
<proteinExistence type="predicted"/>
<organism evidence="1 2">
    <name type="scientific">Streptomyces triculaminicus</name>
    <dbReference type="NCBI Taxonomy" id="2816232"/>
    <lineage>
        <taxon>Bacteria</taxon>
        <taxon>Bacillati</taxon>
        <taxon>Actinomycetota</taxon>
        <taxon>Actinomycetes</taxon>
        <taxon>Kitasatosporales</taxon>
        <taxon>Streptomycetaceae</taxon>
        <taxon>Streptomyces</taxon>
    </lineage>
</organism>
<dbReference type="RefSeq" id="WP_086573464.1">
    <property type="nucleotide sequence ID" value="NZ_JAFMOF010000002.1"/>
</dbReference>
<comment type="caution">
    <text evidence="1">The sequence shown here is derived from an EMBL/GenBank/DDBJ whole genome shotgun (WGS) entry which is preliminary data.</text>
</comment>